<dbReference type="GO" id="GO:0016787">
    <property type="term" value="F:hydrolase activity"/>
    <property type="evidence" value="ECO:0007669"/>
    <property type="project" value="UniProtKB-KW"/>
</dbReference>
<keyword evidence="1" id="KW-0472">Membrane</keyword>
<feature type="transmembrane region" description="Helical" evidence="1">
    <location>
        <begin position="59"/>
        <end position="79"/>
    </location>
</feature>
<sequence length="348" mass="38109">MDPLTHAALGATAAQALLGNRLGRHAWMLGAVGGVLPDADILIRSASDPLLAIEYHRQFTHAFAFIPVGGLAAAAPWLVQKKHRAQWRPVLAAATVGYATHGLLDACTNYGTHLLWPFVDVRVAWHWVTTIGPLLTLMLLVGLIFAIRGKSRLPAVLALVGTLAYIGGAAWQQERALGVQAQIAAARGQVVDRAEMFPTVGNPIMWRSVYESGGVLHTDRVRMLGSESTRWKPGFTVALQPEHRLPPAELADARVRRDYRRFHYFSAGWVARAPAEPSVIGDARYSLSMESFVPIWGVRFHAGAAQPTEWVDFTTRNRIPSRDLWLEINGEAPGYRPPPAAGYRLAGE</sequence>
<organism evidence="2 3">
    <name type="scientific">Candidatus Proximibacter danicus</name>
    <dbReference type="NCBI Taxonomy" id="2954365"/>
    <lineage>
        <taxon>Bacteria</taxon>
        <taxon>Pseudomonadati</taxon>
        <taxon>Pseudomonadota</taxon>
        <taxon>Betaproteobacteria</taxon>
        <taxon>Candidatus Proximibacter</taxon>
    </lineage>
</organism>
<feature type="transmembrane region" description="Helical" evidence="1">
    <location>
        <begin position="153"/>
        <end position="171"/>
    </location>
</feature>
<accession>A0A9D7K0E3</accession>
<keyword evidence="1" id="KW-0812">Transmembrane</keyword>
<dbReference type="InterPro" id="IPR007404">
    <property type="entry name" value="YdjM-like"/>
</dbReference>
<proteinExistence type="predicted"/>
<gene>
    <name evidence="2" type="ORF">IPL58_04755</name>
</gene>
<dbReference type="AlphaFoldDB" id="A0A9D7K0E3"/>
<reference evidence="2" key="1">
    <citation type="submission" date="2020-10" db="EMBL/GenBank/DDBJ databases">
        <title>Connecting structure to function with the recovery of over 1000 high-quality activated sludge metagenome-assembled genomes encoding full-length rRNA genes using long-read sequencing.</title>
        <authorList>
            <person name="Singleton C.M."/>
            <person name="Petriglieri F."/>
            <person name="Kristensen J.M."/>
            <person name="Kirkegaard R.H."/>
            <person name="Michaelsen T.Y."/>
            <person name="Andersen M.H."/>
            <person name="Karst S.M."/>
            <person name="Dueholm M.S."/>
            <person name="Nielsen P.H."/>
            <person name="Albertsen M."/>
        </authorList>
    </citation>
    <scope>NUCLEOTIDE SEQUENCE</scope>
    <source>
        <strain evidence="2">Hirt_18-Q3-R61-65_BATAC.395</strain>
    </source>
</reference>
<evidence type="ECO:0000256" key="1">
    <source>
        <dbReference type="SAM" id="Phobius"/>
    </source>
</evidence>
<evidence type="ECO:0000313" key="3">
    <source>
        <dbReference type="Proteomes" id="UP000886689"/>
    </source>
</evidence>
<name>A0A9D7K0E3_9PROT</name>
<feature type="transmembrane region" description="Helical" evidence="1">
    <location>
        <begin position="124"/>
        <end position="146"/>
    </location>
</feature>
<protein>
    <submittedName>
        <fullName evidence="2">Metal-dependent hydrolase</fullName>
    </submittedName>
</protein>
<evidence type="ECO:0000313" key="2">
    <source>
        <dbReference type="EMBL" id="MBK8523486.1"/>
    </source>
</evidence>
<feature type="transmembrane region" description="Helical" evidence="1">
    <location>
        <begin position="91"/>
        <end position="112"/>
    </location>
</feature>
<dbReference type="Pfam" id="PF04307">
    <property type="entry name" value="YdjM"/>
    <property type="match status" value="1"/>
</dbReference>
<dbReference type="PANTHER" id="PTHR40031">
    <property type="entry name" value="HYPOTHETICAL MEMBRANE SPANNING PROTEIN"/>
    <property type="match status" value="1"/>
</dbReference>
<dbReference type="Proteomes" id="UP000886689">
    <property type="component" value="Unassembled WGS sequence"/>
</dbReference>
<keyword evidence="2" id="KW-0378">Hydrolase</keyword>
<keyword evidence="1" id="KW-1133">Transmembrane helix</keyword>
<dbReference type="InterPro" id="IPR053170">
    <property type="entry name" value="Transcription_regulator"/>
</dbReference>
<dbReference type="PANTHER" id="PTHR40031:SF1">
    <property type="entry name" value="MEMBRANE-BOUND METAL-DEPENDENT HYDROLASE"/>
    <property type="match status" value="1"/>
</dbReference>
<dbReference type="EMBL" id="JADJUC010000003">
    <property type="protein sequence ID" value="MBK8523486.1"/>
    <property type="molecule type" value="Genomic_DNA"/>
</dbReference>
<comment type="caution">
    <text evidence="2">The sequence shown here is derived from an EMBL/GenBank/DDBJ whole genome shotgun (WGS) entry which is preliminary data.</text>
</comment>